<dbReference type="InterPro" id="IPR042216">
    <property type="entry name" value="MitoNEET_CISD"/>
</dbReference>
<dbReference type="PANTHER" id="PTHR46491:SF3">
    <property type="entry name" value="CDGSH IRON-SULFUR DOMAIN-CONTAINING PROTEIN 3, MITOCHONDRIAL"/>
    <property type="match status" value="1"/>
</dbReference>
<dbReference type="RefSeq" id="WP_348395035.1">
    <property type="nucleotide sequence ID" value="NZ_CP136600.1"/>
</dbReference>
<gene>
    <name evidence="6" type="ORF">RI844_12660</name>
</gene>
<name>A0ABZ0GK36_9GAMM</name>
<dbReference type="SMART" id="SM00704">
    <property type="entry name" value="ZnF_CDGSH"/>
    <property type="match status" value="2"/>
</dbReference>
<dbReference type="EMBL" id="CP136600">
    <property type="protein sequence ID" value="WOH36222.1"/>
    <property type="molecule type" value="Genomic_DNA"/>
</dbReference>
<evidence type="ECO:0000256" key="3">
    <source>
        <dbReference type="ARBA" id="ARBA00023004"/>
    </source>
</evidence>
<evidence type="ECO:0000259" key="5">
    <source>
        <dbReference type="SMART" id="SM00704"/>
    </source>
</evidence>
<keyword evidence="1" id="KW-0001">2Fe-2S</keyword>
<proteinExistence type="predicted"/>
<dbReference type="PANTHER" id="PTHR46491">
    <property type="entry name" value="CDGSH IRON SULFUR DOMAIN PROTEIN HOMOLOG"/>
    <property type="match status" value="1"/>
</dbReference>
<dbReference type="InterPro" id="IPR052950">
    <property type="entry name" value="CISD"/>
</dbReference>
<keyword evidence="2" id="KW-0479">Metal-binding</keyword>
<evidence type="ECO:0000256" key="2">
    <source>
        <dbReference type="ARBA" id="ARBA00022723"/>
    </source>
</evidence>
<evidence type="ECO:0000313" key="6">
    <source>
        <dbReference type="EMBL" id="WOH36222.1"/>
    </source>
</evidence>
<sequence length="85" mass="9350">MTKPIVADNKPKKVTLIKDKDYFFCTCGKSAKQPFCDGSHKGSEFQPKAFRANEDGDAFLCACKHTANAPFCDGTHKKFSNTDIG</sequence>
<evidence type="ECO:0000256" key="4">
    <source>
        <dbReference type="ARBA" id="ARBA00023014"/>
    </source>
</evidence>
<keyword evidence="3" id="KW-0408">Iron</keyword>
<protein>
    <submittedName>
        <fullName evidence="6">CDGSH iron-sulfur domain-containing protein</fullName>
    </submittedName>
</protein>
<accession>A0ABZ0GK36</accession>
<keyword evidence="4" id="KW-0411">Iron-sulfur</keyword>
<dbReference type="Proteomes" id="UP001301442">
    <property type="component" value="Chromosome"/>
</dbReference>
<feature type="domain" description="Iron-binding zinc finger CDGSH type" evidence="5">
    <location>
        <begin position="47"/>
        <end position="82"/>
    </location>
</feature>
<evidence type="ECO:0000256" key="1">
    <source>
        <dbReference type="ARBA" id="ARBA00022714"/>
    </source>
</evidence>
<evidence type="ECO:0000313" key="7">
    <source>
        <dbReference type="Proteomes" id="UP001301442"/>
    </source>
</evidence>
<reference evidence="6 7" key="1">
    <citation type="submission" date="2023-09" db="EMBL/GenBank/DDBJ databases">
        <authorList>
            <person name="Qi X."/>
        </authorList>
    </citation>
    <scope>NUCLEOTIDE SEQUENCE [LARGE SCALE GENOMIC DNA]</scope>
    <source>
        <strain evidence="6 7">S1-1</strain>
    </source>
</reference>
<dbReference type="Pfam" id="PF09360">
    <property type="entry name" value="zf-CDGSH"/>
    <property type="match status" value="2"/>
</dbReference>
<dbReference type="InterPro" id="IPR018967">
    <property type="entry name" value="FeS-contain_CDGSH-typ"/>
</dbReference>
<dbReference type="Gene3D" id="3.40.5.90">
    <property type="entry name" value="CDGSH iron-sulfur domain, mitoNEET-type"/>
    <property type="match status" value="2"/>
</dbReference>
<keyword evidence="7" id="KW-1185">Reference proteome</keyword>
<organism evidence="6 7">
    <name type="scientific">Thalassotalea fonticola</name>
    <dbReference type="NCBI Taxonomy" id="3065649"/>
    <lineage>
        <taxon>Bacteria</taxon>
        <taxon>Pseudomonadati</taxon>
        <taxon>Pseudomonadota</taxon>
        <taxon>Gammaproteobacteria</taxon>
        <taxon>Alteromonadales</taxon>
        <taxon>Colwelliaceae</taxon>
        <taxon>Thalassotalea</taxon>
    </lineage>
</organism>
<feature type="domain" description="Iron-binding zinc finger CDGSH type" evidence="5">
    <location>
        <begin position="9"/>
        <end position="46"/>
    </location>
</feature>